<accession>A0A3A1Y649</accession>
<keyword evidence="5 8" id="KW-0560">Oxidoreductase</keyword>
<comment type="similarity">
    <text evidence="2 8 9">Belongs to the glutamyl-tRNA reductase family.</text>
</comment>
<dbReference type="SUPFAM" id="SSF69075">
    <property type="entry name" value="Glutamyl tRNA-reductase dimerization domain"/>
    <property type="match status" value="1"/>
</dbReference>
<dbReference type="EMBL" id="NRHC01000026">
    <property type="protein sequence ID" value="RIY33732.1"/>
    <property type="molecule type" value="Genomic_DNA"/>
</dbReference>
<dbReference type="InterPro" id="IPR015895">
    <property type="entry name" value="4pyrrol_synth_GluRdtase_N"/>
</dbReference>
<feature type="active site" description="Nucleophile" evidence="8">
    <location>
        <position position="50"/>
    </location>
</feature>
<dbReference type="InterPro" id="IPR036291">
    <property type="entry name" value="NAD(P)-bd_dom_sf"/>
</dbReference>
<evidence type="ECO:0000256" key="5">
    <source>
        <dbReference type="ARBA" id="ARBA00023002"/>
    </source>
</evidence>
<evidence type="ECO:0000313" key="13">
    <source>
        <dbReference type="EMBL" id="RIY33732.1"/>
    </source>
</evidence>
<dbReference type="FunFam" id="3.40.50.720:FF:000031">
    <property type="entry name" value="Glutamyl-tRNA reductase"/>
    <property type="match status" value="1"/>
</dbReference>
<evidence type="ECO:0000256" key="3">
    <source>
        <dbReference type="ARBA" id="ARBA00012970"/>
    </source>
</evidence>
<dbReference type="PANTHER" id="PTHR43013:SF1">
    <property type="entry name" value="GLUTAMYL-TRNA REDUCTASE"/>
    <property type="match status" value="1"/>
</dbReference>
<dbReference type="Proteomes" id="UP000265691">
    <property type="component" value="Unassembled WGS sequence"/>
</dbReference>
<evidence type="ECO:0000256" key="8">
    <source>
        <dbReference type="HAMAP-Rule" id="MF_00087"/>
    </source>
</evidence>
<dbReference type="UniPathway" id="UPA00251">
    <property type="reaction ID" value="UER00316"/>
</dbReference>
<dbReference type="OrthoDB" id="110209at2"/>
<comment type="catalytic activity">
    <reaction evidence="7 8 9">
        <text>(S)-4-amino-5-oxopentanoate + tRNA(Glu) + NADP(+) = L-glutamyl-tRNA(Glu) + NADPH + H(+)</text>
        <dbReference type="Rhea" id="RHEA:12344"/>
        <dbReference type="Rhea" id="RHEA-COMP:9663"/>
        <dbReference type="Rhea" id="RHEA-COMP:9680"/>
        <dbReference type="ChEBI" id="CHEBI:15378"/>
        <dbReference type="ChEBI" id="CHEBI:57501"/>
        <dbReference type="ChEBI" id="CHEBI:57783"/>
        <dbReference type="ChEBI" id="CHEBI:58349"/>
        <dbReference type="ChEBI" id="CHEBI:78442"/>
        <dbReference type="ChEBI" id="CHEBI:78520"/>
        <dbReference type="EC" id="1.2.1.70"/>
    </reaction>
</comment>
<evidence type="ECO:0000256" key="6">
    <source>
        <dbReference type="ARBA" id="ARBA00023244"/>
    </source>
</evidence>
<dbReference type="PROSITE" id="PS00747">
    <property type="entry name" value="GLUTR"/>
    <property type="match status" value="1"/>
</dbReference>
<dbReference type="InterPro" id="IPR015896">
    <property type="entry name" value="4pyrrol_synth_GluRdtase_dimer"/>
</dbReference>
<feature type="binding site" evidence="8">
    <location>
        <begin position="116"/>
        <end position="118"/>
    </location>
    <ligand>
        <name>substrate</name>
    </ligand>
</feature>
<dbReference type="InterPro" id="IPR036343">
    <property type="entry name" value="GluRdtase_N_sf"/>
</dbReference>
<name>A0A3A1Y649_9GAMM</name>
<evidence type="ECO:0000256" key="7">
    <source>
        <dbReference type="ARBA" id="ARBA00047464"/>
    </source>
</evidence>
<evidence type="ECO:0000259" key="12">
    <source>
        <dbReference type="Pfam" id="PF05201"/>
    </source>
</evidence>
<feature type="binding site" evidence="8">
    <location>
        <position position="122"/>
    </location>
    <ligand>
        <name>substrate</name>
    </ligand>
</feature>
<keyword evidence="6 8" id="KW-0627">Porphyrin biosynthesis</keyword>
<protein>
    <recommendedName>
        <fullName evidence="3 8">Glutamyl-tRNA reductase</fullName>
        <shortName evidence="8">GluTR</shortName>
        <ecNumber evidence="3 8">1.2.1.70</ecNumber>
    </recommendedName>
</protein>
<dbReference type="GO" id="GO:0050661">
    <property type="term" value="F:NADP binding"/>
    <property type="evidence" value="ECO:0007669"/>
    <property type="project" value="InterPro"/>
</dbReference>
<evidence type="ECO:0000256" key="9">
    <source>
        <dbReference type="RuleBase" id="RU000584"/>
    </source>
</evidence>
<feature type="binding site" evidence="8">
    <location>
        <position position="111"/>
    </location>
    <ligand>
        <name>substrate</name>
    </ligand>
</feature>
<evidence type="ECO:0000256" key="2">
    <source>
        <dbReference type="ARBA" id="ARBA00005916"/>
    </source>
</evidence>
<evidence type="ECO:0000313" key="14">
    <source>
        <dbReference type="Proteomes" id="UP000265691"/>
    </source>
</evidence>
<comment type="pathway">
    <text evidence="1 8 9">Porphyrin-containing compound metabolism; protoporphyrin-IX biosynthesis; 5-aminolevulinate from L-glutamyl-tRNA(Glu): step 1/2.</text>
</comment>
<dbReference type="HAMAP" id="MF_00087">
    <property type="entry name" value="Glu_tRNA_reductase"/>
    <property type="match status" value="1"/>
</dbReference>
<dbReference type="EC" id="1.2.1.70" evidence="3 8"/>
<dbReference type="Gene3D" id="3.40.50.720">
    <property type="entry name" value="NAD(P)-binding Rossmann-like Domain"/>
    <property type="match status" value="1"/>
</dbReference>
<dbReference type="Pfam" id="PF00745">
    <property type="entry name" value="GlutR_dimer"/>
    <property type="match status" value="1"/>
</dbReference>
<keyword evidence="4 8" id="KW-0521">NADP</keyword>
<evidence type="ECO:0000259" key="11">
    <source>
        <dbReference type="Pfam" id="PF01488"/>
    </source>
</evidence>
<feature type="domain" description="Tetrapyrrole biosynthesis glutamyl-tRNA reductase dimerisation" evidence="10">
    <location>
        <begin position="333"/>
        <end position="407"/>
    </location>
</feature>
<dbReference type="RefSeq" id="WP_119524679.1">
    <property type="nucleotide sequence ID" value="NZ_NRHC01000026.1"/>
</dbReference>
<feature type="domain" description="Glutamyl-tRNA reductase N-terminal" evidence="12">
    <location>
        <begin position="6"/>
        <end position="163"/>
    </location>
</feature>
<comment type="function">
    <text evidence="8">Catalyzes the NADPH-dependent reduction of glutamyl-tRNA(Glu) to glutamate 1-semialdehyde (GSA).</text>
</comment>
<evidence type="ECO:0000259" key="10">
    <source>
        <dbReference type="Pfam" id="PF00745"/>
    </source>
</evidence>
<sequence length="542" mass="61425">MSYFIIGSNYELADTSFSSKVAFSNEKMTQLHHELLAYGLADCALIISTCNRSEVLVYKKETNNLDEWTDAITKLVLAIHQLDTSYLDKFYLKAELDAISHLFRVACGLDSLVLGEPQITGQIKDAMAFTEQFYQVGKIRIPSEFYKLIDETFACAKEVRTKTSIGKYAVSIAYMACKIARNELPSSTQKNKILLVGASQTNLLLARHLVRNGLTNIVVINRSLENAKKFTESLGVGEYYGLESLTQALEDVSLVFSSTSSNNFILDYDLVENSQAKKGYQTTLFFDLAIPNDINPTITEIAGVKLYNRDNLQLMVEGNKNKRSLAVYDSLPIINKYLRRYLEQNRILQGNDIIVKYRESIHNHRQQLLNEAKHAISRGEDIDQVLENLTTSLTNKVLHTPTLILSSFIRHGQTCELSSIQDFIDRSDRESFGEIIEETLNKEVFKNTCCKGDQFKGSCIKNTTLIKQSHLKSILQSDTQTKKDISKYPFHSQATEDKDLKGLVVPMDFDNSVNQEFNMLVKFCNENNYDNAVGIVEFKNKK</sequence>
<dbReference type="Pfam" id="PF01488">
    <property type="entry name" value="Shikimate_DH"/>
    <property type="match status" value="1"/>
</dbReference>
<organism evidence="13 14">
    <name type="scientific">Psittacicella hinzii</name>
    <dbReference type="NCBI Taxonomy" id="2028575"/>
    <lineage>
        <taxon>Bacteria</taxon>
        <taxon>Pseudomonadati</taxon>
        <taxon>Pseudomonadota</taxon>
        <taxon>Gammaproteobacteria</taxon>
        <taxon>Pasteurellales</taxon>
        <taxon>Psittacicellaceae</taxon>
        <taxon>Psittacicella</taxon>
    </lineage>
</organism>
<reference evidence="13 14" key="1">
    <citation type="submission" date="2017-08" db="EMBL/GenBank/DDBJ databases">
        <title>Reclassification of Bisgaard taxon 37 and 44.</title>
        <authorList>
            <person name="Christensen H."/>
        </authorList>
    </citation>
    <scope>NUCLEOTIDE SEQUENCE [LARGE SCALE GENOMIC DNA]</scope>
    <source>
        <strain evidence="13 14">B96_3</strain>
    </source>
</reference>
<dbReference type="GO" id="GO:0008883">
    <property type="term" value="F:glutamyl-tRNA reductase activity"/>
    <property type="evidence" value="ECO:0007669"/>
    <property type="project" value="UniProtKB-UniRule"/>
</dbReference>
<dbReference type="AlphaFoldDB" id="A0A3A1Y649"/>
<dbReference type="InterPro" id="IPR000343">
    <property type="entry name" value="4pyrrol_synth_GluRdtase"/>
</dbReference>
<evidence type="ECO:0000256" key="1">
    <source>
        <dbReference type="ARBA" id="ARBA00005059"/>
    </source>
</evidence>
<dbReference type="Pfam" id="PF05201">
    <property type="entry name" value="GlutR_N"/>
    <property type="match status" value="1"/>
</dbReference>
<dbReference type="InterPro" id="IPR036453">
    <property type="entry name" value="GluRdtase_dimer_dom_sf"/>
</dbReference>
<keyword evidence="14" id="KW-1185">Reference proteome</keyword>
<comment type="caution">
    <text evidence="13">The sequence shown here is derived from an EMBL/GenBank/DDBJ whole genome shotgun (WGS) entry which is preliminary data.</text>
</comment>
<feature type="binding site" evidence="8">
    <location>
        <begin position="49"/>
        <end position="52"/>
    </location>
    <ligand>
        <name>substrate</name>
    </ligand>
</feature>
<feature type="domain" description="Quinate/shikimate 5-dehydrogenase/glutamyl-tRNA reductase" evidence="11">
    <location>
        <begin position="179"/>
        <end position="313"/>
    </location>
</feature>
<dbReference type="GO" id="GO:0019353">
    <property type="term" value="P:protoporphyrinogen IX biosynthetic process from glutamate"/>
    <property type="evidence" value="ECO:0007669"/>
    <property type="project" value="TreeGrafter"/>
</dbReference>
<dbReference type="InterPro" id="IPR018214">
    <property type="entry name" value="GluRdtase_CS"/>
</dbReference>
<dbReference type="InterPro" id="IPR006151">
    <property type="entry name" value="Shikm_DH/Glu-tRNA_Rdtase"/>
</dbReference>
<feature type="binding site" evidence="8">
    <location>
        <begin position="197"/>
        <end position="202"/>
    </location>
    <ligand>
        <name>NADP(+)</name>
        <dbReference type="ChEBI" id="CHEBI:58349"/>
    </ligand>
</feature>
<feature type="site" description="Important for activity" evidence="8">
    <location>
        <position position="101"/>
    </location>
</feature>
<comment type="miscellaneous">
    <text evidence="8">During catalysis, the active site Cys acts as a nucleophile attacking the alpha-carbonyl group of tRNA-bound glutamate with the formation of a thioester intermediate between enzyme and glutamate, and the concomitant release of tRNA(Glu). The thioester intermediate is finally reduced by direct hydride transfer from NADPH, to form the product GSA.</text>
</comment>
<dbReference type="SUPFAM" id="SSF51735">
    <property type="entry name" value="NAD(P)-binding Rossmann-fold domains"/>
    <property type="match status" value="1"/>
</dbReference>
<dbReference type="Gene3D" id="3.30.460.30">
    <property type="entry name" value="Glutamyl-tRNA reductase, N-terminal domain"/>
    <property type="match status" value="1"/>
</dbReference>
<gene>
    <name evidence="8 13" type="primary">hemA</name>
    <name evidence="13" type="ORF">CKF54_02325</name>
</gene>
<evidence type="ECO:0000256" key="4">
    <source>
        <dbReference type="ARBA" id="ARBA00022857"/>
    </source>
</evidence>
<comment type="domain">
    <text evidence="8">Possesses an unusual extended V-shaped dimeric structure with each monomer consisting of three distinct domains arranged along a curved 'spinal' alpha-helix. The N-terminal catalytic domain specifically recognizes the glutamate moiety of the substrate. The second domain is the NADPH-binding domain, and the third C-terminal domain is responsible for dimerization.</text>
</comment>
<dbReference type="SUPFAM" id="SSF69742">
    <property type="entry name" value="Glutamyl tRNA-reductase catalytic, N-terminal domain"/>
    <property type="match status" value="1"/>
</dbReference>
<dbReference type="NCBIfam" id="TIGR01035">
    <property type="entry name" value="hemA"/>
    <property type="match status" value="1"/>
</dbReference>
<dbReference type="PANTHER" id="PTHR43013">
    <property type="entry name" value="GLUTAMYL-TRNA REDUCTASE"/>
    <property type="match status" value="1"/>
</dbReference>
<proteinExistence type="inferred from homology"/>
<comment type="subunit">
    <text evidence="8">Homodimer.</text>
</comment>